<evidence type="ECO:0000313" key="1">
    <source>
        <dbReference type="EMBL" id="CAB4016461.1"/>
    </source>
</evidence>
<sequence>MKTSGLQPYQGEPIADPAWIAQYNEERRAEKERRQLLMSRLNETVPVSNCSSCRPTTIHVQNAQPQLLCPINRLLGALVGVVRQRQLSLTTTLPAVAPVNFATTSTGPSSAISPALLEQIVSTVTAEVTRRLTPLSQPELSGEVIEAPVVTTTSTSTVPRLPGSAVVEQALHSAHSAIT</sequence>
<dbReference type="AlphaFoldDB" id="A0A7D9ETM5"/>
<reference evidence="1" key="1">
    <citation type="submission" date="2020-04" db="EMBL/GenBank/DDBJ databases">
        <authorList>
            <person name="Alioto T."/>
            <person name="Alioto T."/>
            <person name="Gomez Garrido J."/>
        </authorList>
    </citation>
    <scope>NUCLEOTIDE SEQUENCE</scope>
    <source>
        <strain evidence="1">A484AB</strain>
    </source>
</reference>
<organism evidence="1 2">
    <name type="scientific">Paramuricea clavata</name>
    <name type="common">Red gorgonian</name>
    <name type="synonym">Violescent sea-whip</name>
    <dbReference type="NCBI Taxonomy" id="317549"/>
    <lineage>
        <taxon>Eukaryota</taxon>
        <taxon>Metazoa</taxon>
        <taxon>Cnidaria</taxon>
        <taxon>Anthozoa</taxon>
        <taxon>Octocorallia</taxon>
        <taxon>Malacalcyonacea</taxon>
        <taxon>Plexauridae</taxon>
        <taxon>Paramuricea</taxon>
    </lineage>
</organism>
<feature type="non-terminal residue" evidence="1">
    <location>
        <position position="179"/>
    </location>
</feature>
<proteinExistence type="predicted"/>
<gene>
    <name evidence="1" type="ORF">PACLA_8A018470</name>
</gene>
<evidence type="ECO:0000313" key="2">
    <source>
        <dbReference type="Proteomes" id="UP001152795"/>
    </source>
</evidence>
<dbReference type="EMBL" id="CACRXK020009126">
    <property type="protein sequence ID" value="CAB4016461.1"/>
    <property type="molecule type" value="Genomic_DNA"/>
</dbReference>
<protein>
    <submittedName>
        <fullName evidence="1">Uncharacterized protein</fullName>
    </submittedName>
</protein>
<dbReference type="Proteomes" id="UP001152795">
    <property type="component" value="Unassembled WGS sequence"/>
</dbReference>
<accession>A0A7D9ETM5</accession>
<keyword evidence="2" id="KW-1185">Reference proteome</keyword>
<comment type="caution">
    <text evidence="1">The sequence shown here is derived from an EMBL/GenBank/DDBJ whole genome shotgun (WGS) entry which is preliminary data.</text>
</comment>
<name>A0A7D9ETM5_PARCT</name>